<evidence type="ECO:0000313" key="2">
    <source>
        <dbReference type="EMBL" id="KAK2583780.1"/>
    </source>
</evidence>
<reference evidence="2" key="1">
    <citation type="submission" date="2021-08" db="EMBL/GenBank/DDBJ databases">
        <authorList>
            <person name="Misof B."/>
            <person name="Oliver O."/>
            <person name="Podsiadlowski L."/>
            <person name="Donath A."/>
            <person name="Peters R."/>
            <person name="Mayer C."/>
            <person name="Rust J."/>
            <person name="Gunkel S."/>
            <person name="Lesny P."/>
            <person name="Martin S."/>
            <person name="Oeyen J.P."/>
            <person name="Petersen M."/>
            <person name="Panagiotis P."/>
            <person name="Wilbrandt J."/>
            <person name="Tanja T."/>
        </authorList>
    </citation>
    <scope>NUCLEOTIDE SEQUENCE</scope>
    <source>
        <strain evidence="2">GBR_01_08_01A</strain>
        <tissue evidence="2">Thorax + abdomen</tissue>
    </source>
</reference>
<accession>A0AAD9RQI4</accession>
<gene>
    <name evidence="2" type="ORF">KPH14_009685</name>
</gene>
<protein>
    <submittedName>
        <fullName evidence="2">Uncharacterized protein</fullName>
    </submittedName>
</protein>
<dbReference type="PANTHER" id="PTHR12111">
    <property type="entry name" value="SPLICING FACTOR YJU2"/>
    <property type="match status" value="1"/>
</dbReference>
<name>A0AAD9RQI4_9HYME</name>
<dbReference type="EMBL" id="JAIFRP010000030">
    <property type="protein sequence ID" value="KAK2583780.1"/>
    <property type="molecule type" value="Genomic_DNA"/>
</dbReference>
<evidence type="ECO:0000313" key="3">
    <source>
        <dbReference type="Proteomes" id="UP001258017"/>
    </source>
</evidence>
<dbReference type="AlphaFoldDB" id="A0AAD9RQI4"/>
<comment type="caution">
    <text evidence="2">The sequence shown here is derived from an EMBL/GenBank/DDBJ whole genome shotgun (WGS) entry which is preliminary data.</text>
</comment>
<keyword evidence="3" id="KW-1185">Reference proteome</keyword>
<comment type="similarity">
    <text evidence="1">Belongs to the CWC16 family.</text>
</comment>
<proteinExistence type="inferred from homology"/>
<dbReference type="Pfam" id="PF04502">
    <property type="entry name" value="Saf4_Yju2"/>
    <property type="match status" value="1"/>
</dbReference>
<dbReference type="PANTHER" id="PTHR12111:SF2">
    <property type="entry name" value="SPLICING FACTOR YJU2B-RELATED"/>
    <property type="match status" value="1"/>
</dbReference>
<evidence type="ECO:0000256" key="1">
    <source>
        <dbReference type="ARBA" id="ARBA00005595"/>
    </source>
</evidence>
<dbReference type="GO" id="GO:0000398">
    <property type="term" value="P:mRNA splicing, via spliceosome"/>
    <property type="evidence" value="ECO:0007669"/>
    <property type="project" value="InterPro"/>
</dbReference>
<organism evidence="2 3">
    <name type="scientific">Odynerus spinipes</name>
    <dbReference type="NCBI Taxonomy" id="1348599"/>
    <lineage>
        <taxon>Eukaryota</taxon>
        <taxon>Metazoa</taxon>
        <taxon>Ecdysozoa</taxon>
        <taxon>Arthropoda</taxon>
        <taxon>Hexapoda</taxon>
        <taxon>Insecta</taxon>
        <taxon>Pterygota</taxon>
        <taxon>Neoptera</taxon>
        <taxon>Endopterygota</taxon>
        <taxon>Hymenoptera</taxon>
        <taxon>Apocrita</taxon>
        <taxon>Aculeata</taxon>
        <taxon>Vespoidea</taxon>
        <taxon>Vespidae</taxon>
        <taxon>Eumeninae</taxon>
        <taxon>Odynerus</taxon>
    </lineage>
</organism>
<sequence>MGNFLHFDTNNTDKKIQALKFDRLLSRIYENIISLLINWQEYNSAQWVRGRERIYTIHRIMIHVLVDLINFLVHMHCVNEHGNFTWFRMKCHLCDNHFEIKTDPANLDYVIVSGARRQENRWDPKENEQIVPETKEVSHRLYDDAMYKLEHKAEDKKVAKSRDKTLESAILLNEATWKDDYSSNCALRSAFRAKKKELQKKQGLNQLLLNKSGLKIDLVDEHEDDIKTAKLLTYNTKKDLSHTTRSPLKKLVSIVRSKNKTRNTSQSLLRIKKNASKQMLPKVEAATSSKSIDVPTSLVNYDGSSTDTEA</sequence>
<dbReference type="GO" id="GO:0071014">
    <property type="term" value="C:post-mRNA release spliceosomal complex"/>
    <property type="evidence" value="ECO:0007669"/>
    <property type="project" value="TreeGrafter"/>
</dbReference>
<dbReference type="GO" id="GO:0005684">
    <property type="term" value="C:U2-type spliceosomal complex"/>
    <property type="evidence" value="ECO:0007669"/>
    <property type="project" value="TreeGrafter"/>
</dbReference>
<reference evidence="2" key="2">
    <citation type="journal article" date="2023" name="Commun. Biol.">
        <title>Intrasexual cuticular hydrocarbon dimorphism in a wasp sheds light on hydrocarbon biosynthesis genes in Hymenoptera.</title>
        <authorList>
            <person name="Moris V.C."/>
            <person name="Podsiadlowski L."/>
            <person name="Martin S."/>
            <person name="Oeyen J.P."/>
            <person name="Donath A."/>
            <person name="Petersen M."/>
            <person name="Wilbrandt J."/>
            <person name="Misof B."/>
            <person name="Liedtke D."/>
            <person name="Thamm M."/>
            <person name="Scheiner R."/>
            <person name="Schmitt T."/>
            <person name="Niehuis O."/>
        </authorList>
    </citation>
    <scope>NUCLEOTIDE SEQUENCE</scope>
    <source>
        <strain evidence="2">GBR_01_08_01A</strain>
    </source>
</reference>
<dbReference type="Proteomes" id="UP001258017">
    <property type="component" value="Unassembled WGS sequence"/>
</dbReference>
<dbReference type="InterPro" id="IPR007590">
    <property type="entry name" value="Saf4/Yju2"/>
</dbReference>